<feature type="non-terminal residue" evidence="1">
    <location>
        <position position="1"/>
    </location>
</feature>
<name>A0ABD2PWD2_9PLAT</name>
<protein>
    <submittedName>
        <fullName evidence="1">Uncharacterized protein</fullName>
    </submittedName>
</protein>
<sequence length="123" mass="13951">AAAVDKDLVKLLGKEDLIDSRSIEYSASSSRPGHEPWHGKFSTAVGFQEKHWCADKADKDAYLQLTLRRLYLITYILVDPNLQTENVSASRDICQFTPSYHHHLLMLPSRHVAASRAEYSVHD</sequence>
<keyword evidence="2" id="KW-1185">Reference proteome</keyword>
<reference evidence="1 2" key="1">
    <citation type="submission" date="2024-11" db="EMBL/GenBank/DDBJ databases">
        <title>Adaptive evolution of stress response genes in parasites aligns with host niche diversity.</title>
        <authorList>
            <person name="Hahn C."/>
            <person name="Resl P."/>
        </authorList>
    </citation>
    <scope>NUCLEOTIDE SEQUENCE [LARGE SCALE GENOMIC DNA]</scope>
    <source>
        <strain evidence="1">EGGRZ-B1_66</strain>
        <tissue evidence="1">Body</tissue>
    </source>
</reference>
<dbReference type="Gene3D" id="2.60.120.260">
    <property type="entry name" value="Galactose-binding domain-like"/>
    <property type="match status" value="1"/>
</dbReference>
<accession>A0ABD2PWD2</accession>
<proteinExistence type="predicted"/>
<organism evidence="1 2">
    <name type="scientific">Cichlidogyrus casuarinus</name>
    <dbReference type="NCBI Taxonomy" id="1844966"/>
    <lineage>
        <taxon>Eukaryota</taxon>
        <taxon>Metazoa</taxon>
        <taxon>Spiralia</taxon>
        <taxon>Lophotrochozoa</taxon>
        <taxon>Platyhelminthes</taxon>
        <taxon>Monogenea</taxon>
        <taxon>Monopisthocotylea</taxon>
        <taxon>Dactylogyridea</taxon>
        <taxon>Ancyrocephalidae</taxon>
        <taxon>Cichlidogyrus</taxon>
    </lineage>
</organism>
<dbReference type="Proteomes" id="UP001626550">
    <property type="component" value="Unassembled WGS sequence"/>
</dbReference>
<dbReference type="AlphaFoldDB" id="A0ABD2PWD2"/>
<evidence type="ECO:0000313" key="2">
    <source>
        <dbReference type="Proteomes" id="UP001626550"/>
    </source>
</evidence>
<gene>
    <name evidence="1" type="ORF">Ciccas_010023</name>
</gene>
<dbReference type="EMBL" id="JBJKFK010002251">
    <property type="protein sequence ID" value="KAL3311398.1"/>
    <property type="molecule type" value="Genomic_DNA"/>
</dbReference>
<evidence type="ECO:0000313" key="1">
    <source>
        <dbReference type="EMBL" id="KAL3311398.1"/>
    </source>
</evidence>
<comment type="caution">
    <text evidence="1">The sequence shown here is derived from an EMBL/GenBank/DDBJ whole genome shotgun (WGS) entry which is preliminary data.</text>
</comment>